<comment type="caution">
    <text evidence="22">The sequence shown here is derived from an EMBL/GenBank/DDBJ whole genome shotgun (WGS) entry which is preliminary data.</text>
</comment>
<dbReference type="GO" id="GO:0017056">
    <property type="term" value="F:structural constituent of nuclear pore"/>
    <property type="evidence" value="ECO:0007669"/>
    <property type="project" value="TreeGrafter"/>
</dbReference>
<feature type="compositionally biased region" description="Polar residues" evidence="20">
    <location>
        <begin position="453"/>
        <end position="482"/>
    </location>
</feature>
<evidence type="ECO:0000256" key="17">
    <source>
        <dbReference type="ARBA" id="ARBA00078197"/>
    </source>
</evidence>
<feature type="region of interest" description="Disordered" evidence="20">
    <location>
        <begin position="347"/>
        <end position="366"/>
    </location>
</feature>
<dbReference type="InterPro" id="IPR036443">
    <property type="entry name" value="Znf_RanBP2_sf"/>
</dbReference>
<evidence type="ECO:0000256" key="7">
    <source>
        <dbReference type="ARBA" id="ARBA00022816"/>
    </source>
</evidence>
<dbReference type="Proteomes" id="UP000475862">
    <property type="component" value="Unassembled WGS sequence"/>
</dbReference>
<feature type="domain" description="RanBP2-type" evidence="21">
    <location>
        <begin position="608"/>
        <end position="637"/>
    </location>
</feature>
<evidence type="ECO:0000256" key="12">
    <source>
        <dbReference type="ARBA" id="ARBA00023132"/>
    </source>
</evidence>
<dbReference type="SMART" id="SM00547">
    <property type="entry name" value="ZnF_RBZ"/>
    <property type="match status" value="3"/>
</dbReference>
<feature type="compositionally biased region" description="Basic residues" evidence="20">
    <location>
        <begin position="1174"/>
        <end position="1185"/>
    </location>
</feature>
<dbReference type="GO" id="GO:0008270">
    <property type="term" value="F:zinc ion binding"/>
    <property type="evidence" value="ECO:0007669"/>
    <property type="project" value="UniProtKB-KW"/>
</dbReference>
<protein>
    <recommendedName>
        <fullName evidence="16">Nuclear pore complex protein Nup153</fullName>
    </recommendedName>
    <alternativeName>
        <fullName evidence="18">153 kDa nucleoporin</fullName>
    </alternativeName>
    <alternativeName>
        <fullName evidence="17">Nucleoporin Nup153</fullName>
    </alternativeName>
</protein>
<evidence type="ECO:0000256" key="1">
    <source>
        <dbReference type="ARBA" id="ARBA00001947"/>
    </source>
</evidence>
<evidence type="ECO:0000256" key="5">
    <source>
        <dbReference type="ARBA" id="ARBA00022723"/>
    </source>
</evidence>
<keyword evidence="10" id="KW-0811">Translocation</keyword>
<dbReference type="InterPro" id="IPR026054">
    <property type="entry name" value="Nucleoporin"/>
</dbReference>
<dbReference type="GO" id="GO:0006606">
    <property type="term" value="P:protein import into nucleus"/>
    <property type="evidence" value="ECO:0007669"/>
    <property type="project" value="TreeGrafter"/>
</dbReference>
<dbReference type="EMBL" id="VYZN01000054">
    <property type="protein sequence ID" value="KAE9526528.1"/>
    <property type="molecule type" value="Genomic_DNA"/>
</dbReference>
<evidence type="ECO:0000256" key="11">
    <source>
        <dbReference type="ARBA" id="ARBA00023125"/>
    </source>
</evidence>
<evidence type="ECO:0000256" key="3">
    <source>
        <dbReference type="ARBA" id="ARBA00004567"/>
    </source>
</evidence>
<keyword evidence="9" id="KW-0653">Protein transport</keyword>
<comment type="cofactor">
    <cofactor evidence="1">
        <name>Zn(2+)</name>
        <dbReference type="ChEBI" id="CHEBI:29105"/>
    </cofactor>
</comment>
<evidence type="ECO:0000313" key="23">
    <source>
        <dbReference type="Proteomes" id="UP000475862"/>
    </source>
</evidence>
<comment type="subcellular location">
    <subcellularLocation>
        <location evidence="2">Nucleus membrane</location>
    </subcellularLocation>
    <subcellularLocation>
        <location evidence="3">Nucleus</location>
        <location evidence="3">Nuclear pore complex</location>
    </subcellularLocation>
</comment>
<dbReference type="AlphaFoldDB" id="A0A6G0T5J6"/>
<keyword evidence="4" id="KW-0813">Transport</keyword>
<dbReference type="SUPFAM" id="SSF90209">
    <property type="entry name" value="Ran binding protein zinc finger-like"/>
    <property type="match status" value="2"/>
</dbReference>
<feature type="compositionally biased region" description="Basic and acidic residues" evidence="20">
    <location>
        <begin position="533"/>
        <end position="554"/>
    </location>
</feature>
<feature type="region of interest" description="Disordered" evidence="20">
    <location>
        <begin position="1162"/>
        <end position="1185"/>
    </location>
</feature>
<dbReference type="GO" id="GO:0006405">
    <property type="term" value="P:RNA export from nucleus"/>
    <property type="evidence" value="ECO:0007669"/>
    <property type="project" value="TreeGrafter"/>
</dbReference>
<feature type="domain" description="RanBP2-type" evidence="21">
    <location>
        <begin position="564"/>
        <end position="597"/>
    </location>
</feature>
<dbReference type="GO" id="GO:0051028">
    <property type="term" value="P:mRNA transport"/>
    <property type="evidence" value="ECO:0007669"/>
    <property type="project" value="UniProtKB-KW"/>
</dbReference>
<dbReference type="PANTHER" id="PTHR23193">
    <property type="entry name" value="NUCLEAR PORE COMPLEX PROTEIN NUP"/>
    <property type="match status" value="1"/>
</dbReference>
<feature type="compositionally biased region" description="Polar residues" evidence="20">
    <location>
        <begin position="97"/>
        <end position="112"/>
    </location>
</feature>
<evidence type="ECO:0000256" key="6">
    <source>
        <dbReference type="ARBA" id="ARBA00022771"/>
    </source>
</evidence>
<dbReference type="InterPro" id="IPR001876">
    <property type="entry name" value="Znf_RanBP2"/>
</dbReference>
<keyword evidence="14" id="KW-0539">Nucleus</keyword>
<keyword evidence="13" id="KW-0472">Membrane</keyword>
<keyword evidence="23" id="KW-1185">Reference proteome</keyword>
<evidence type="ECO:0000259" key="21">
    <source>
        <dbReference type="PROSITE" id="PS50199"/>
    </source>
</evidence>
<keyword evidence="11" id="KW-0238">DNA-binding</keyword>
<evidence type="ECO:0000256" key="10">
    <source>
        <dbReference type="ARBA" id="ARBA00023010"/>
    </source>
</evidence>
<proteinExistence type="inferred from homology"/>
<feature type="region of interest" description="Disordered" evidence="20">
    <location>
        <begin position="859"/>
        <end position="883"/>
    </location>
</feature>
<dbReference type="GO" id="GO:0008139">
    <property type="term" value="F:nuclear localization sequence binding"/>
    <property type="evidence" value="ECO:0007669"/>
    <property type="project" value="TreeGrafter"/>
</dbReference>
<evidence type="ECO:0000256" key="13">
    <source>
        <dbReference type="ARBA" id="ARBA00023136"/>
    </source>
</evidence>
<name>A0A6G0T5J6_APHGL</name>
<evidence type="ECO:0000313" key="22">
    <source>
        <dbReference type="EMBL" id="KAE9526528.1"/>
    </source>
</evidence>
<dbReference type="OrthoDB" id="79830at2759"/>
<evidence type="ECO:0000256" key="16">
    <source>
        <dbReference type="ARBA" id="ARBA00068609"/>
    </source>
</evidence>
<dbReference type="GO" id="GO:0003677">
    <property type="term" value="F:DNA binding"/>
    <property type="evidence" value="ECO:0007669"/>
    <property type="project" value="UniProtKB-KW"/>
</dbReference>
<accession>A0A6G0T5J6</accession>
<evidence type="ECO:0000256" key="8">
    <source>
        <dbReference type="ARBA" id="ARBA00022833"/>
    </source>
</evidence>
<comment type="similarity">
    <text evidence="15">Belongs to the NUP153 family.</text>
</comment>
<evidence type="ECO:0000256" key="9">
    <source>
        <dbReference type="ARBA" id="ARBA00022927"/>
    </source>
</evidence>
<feature type="region of interest" description="Disordered" evidence="20">
    <location>
        <begin position="199"/>
        <end position="218"/>
    </location>
</feature>
<dbReference type="PROSITE" id="PS01358">
    <property type="entry name" value="ZF_RANBP2_1"/>
    <property type="match status" value="3"/>
</dbReference>
<feature type="domain" description="RanBP2-type" evidence="21">
    <location>
        <begin position="645"/>
        <end position="674"/>
    </location>
</feature>
<evidence type="ECO:0000256" key="18">
    <source>
        <dbReference type="ARBA" id="ARBA00079437"/>
    </source>
</evidence>
<evidence type="ECO:0000256" key="4">
    <source>
        <dbReference type="ARBA" id="ARBA00022448"/>
    </source>
</evidence>
<feature type="region of interest" description="Disordered" evidence="20">
    <location>
        <begin position="445"/>
        <end position="482"/>
    </location>
</feature>
<dbReference type="PANTHER" id="PTHR23193:SF23">
    <property type="entry name" value="NUCLEAR PORE COMPLEX PROTEIN NUP153"/>
    <property type="match status" value="1"/>
</dbReference>
<sequence length="1185" mass="130643">MKPYDKSNSFMKRVTKRVSEYIPGMTWMNTLISDAQTDDDRTSMTENDDQPPVKKLCTSNNSFTNTKYPPTNSTDNHRGSNVNVLLPEISAVTCIPSTSKQSPKFTSQSSSPLGIRDTGLRAGIRGKPPGYNKRKCDVVDLSNITRPGPTTVFNFASSTPTIITATNQPLKISLKRSLNLDNSSTSNEFLTPTSSKLIKPRENESHQQSSLKFHDTSTNHQVPSASFRWDTFVNYGELSERQKLFAQKSPLNCSQVMYGGSSARSSLSKILGNTPPIHRKAVIPISSSNNSEIRTTSSILLEHISTKNKEIEENKFIIQPKVHQRHKAVQKNVPIKVESTIKIVETTPEKSDNKSSEVSSNYSGRVDSNTTRKLRVNLSKKGRVLKSDELEMPTEVNLPKVSLSMTSLPSIDLSNTNVEDNEFSFNQPLTIEQFSSQIVEKTSRKKHKMTLKKAQNTNIEINSKDQSSTKIPSTNFNSSTNETFVKQSTKVSITNNDTPIENSNKNDKVSEFRFIDDNSSKNILKTSLPCSDSKLESTKPVDKDYDSSPKKSESSNKNQLVPEKSSTELKKWSCDACWVSNDADKIKCIACQTPKCEKTQTPVLNVVKSSTWTCDTCWVPNKNEIEVCVACQTQKPGTTKKLAIQSITWTCDGCWVKNKSDCTTCISCGTAKPGSAPENKPLPSTQFKFGLNNNTFENSSASQFKFGFDSSKNVQPSNQFKFGSTEPFSNSDNVKSDTSVNEFKFGIVTNKTDQSLNTFKFGSDSKSSLPIKKVVEGTHINNIDNSETKFKFGFEMHPYHSDGQFKFGQSASTNKPIAQFKFGSDKIENDKSVHQNPVVDSNLVKQPTNEFKSLVNNKNEESEKTLELQNQSNKRKVNDINENASPKALYSSVVSNSNNSNSLINVGCKNEDLSKEKFVWDNKVKNIENKPIMNFSSIQPVQSATENTNQLVNGHSNPIETLNEEQKPGLIKTSQLFSFGSLAKQDQNVTVDQKSPKMFTFGSTTNDNKSFASPIMGSSSFPSTAPVFGASNSIFGSVTTTSTPATLGSSIPTPQFSFGSLAPQVTNSFFSKSSNDNDKKPLAQTSNSFNATNVGFSFGAQSPPVFSVPNAGGSIKMSATDEDPTKCITNNIFSQPSTKQPIKLDPNAPISINFTGGATTQFTAKPETTEPSTKRKILKPVRRIR</sequence>
<evidence type="ECO:0000256" key="15">
    <source>
        <dbReference type="ARBA" id="ARBA00060842"/>
    </source>
</evidence>
<keyword evidence="6 19" id="KW-0863">Zinc-finger</keyword>
<organism evidence="22 23">
    <name type="scientific">Aphis glycines</name>
    <name type="common">Soybean aphid</name>
    <dbReference type="NCBI Taxonomy" id="307491"/>
    <lineage>
        <taxon>Eukaryota</taxon>
        <taxon>Metazoa</taxon>
        <taxon>Ecdysozoa</taxon>
        <taxon>Arthropoda</taxon>
        <taxon>Hexapoda</taxon>
        <taxon>Insecta</taxon>
        <taxon>Pterygota</taxon>
        <taxon>Neoptera</taxon>
        <taxon>Paraneoptera</taxon>
        <taxon>Hemiptera</taxon>
        <taxon>Sternorrhyncha</taxon>
        <taxon>Aphidomorpha</taxon>
        <taxon>Aphidoidea</taxon>
        <taxon>Aphididae</taxon>
        <taxon>Aphidini</taxon>
        <taxon>Aphis</taxon>
        <taxon>Aphis</taxon>
    </lineage>
</organism>
<gene>
    <name evidence="22" type="ORF">AGLY_013176</name>
</gene>
<evidence type="ECO:0000256" key="20">
    <source>
        <dbReference type="SAM" id="MobiDB-lite"/>
    </source>
</evidence>
<evidence type="ECO:0000256" key="14">
    <source>
        <dbReference type="ARBA" id="ARBA00023242"/>
    </source>
</evidence>
<dbReference type="Gene3D" id="4.10.1060.10">
    <property type="entry name" value="Zinc finger, RanBP2-type"/>
    <property type="match status" value="3"/>
</dbReference>
<feature type="compositionally biased region" description="Polar residues" evidence="20">
    <location>
        <begin position="356"/>
        <end position="366"/>
    </location>
</feature>
<evidence type="ECO:0000256" key="19">
    <source>
        <dbReference type="PROSITE-ProRule" id="PRU00322"/>
    </source>
</evidence>
<keyword evidence="12" id="KW-0906">Nuclear pore complex</keyword>
<feature type="region of interest" description="Disordered" evidence="20">
    <location>
        <begin position="533"/>
        <end position="564"/>
    </location>
</feature>
<feature type="compositionally biased region" description="Polar residues" evidence="20">
    <location>
        <begin position="57"/>
        <end position="78"/>
    </location>
</feature>
<keyword evidence="5" id="KW-0479">Metal-binding</keyword>
<keyword evidence="8" id="KW-0862">Zinc</keyword>
<evidence type="ECO:0000256" key="2">
    <source>
        <dbReference type="ARBA" id="ARBA00004126"/>
    </source>
</evidence>
<reference evidence="22 23" key="1">
    <citation type="submission" date="2019-08" db="EMBL/GenBank/DDBJ databases">
        <title>The genome of the soybean aphid Biotype 1, its phylome, world population structure and adaptation to the North American continent.</title>
        <authorList>
            <person name="Giordano R."/>
            <person name="Donthu R.K."/>
            <person name="Hernandez A.G."/>
            <person name="Wright C.L."/>
            <person name="Zimin A.V."/>
        </authorList>
    </citation>
    <scope>NUCLEOTIDE SEQUENCE [LARGE SCALE GENOMIC DNA]</scope>
    <source>
        <tissue evidence="22">Whole aphids</tissue>
    </source>
</reference>
<feature type="region of interest" description="Disordered" evidence="20">
    <location>
        <begin position="97"/>
        <end position="131"/>
    </location>
</feature>
<feature type="region of interest" description="Disordered" evidence="20">
    <location>
        <begin position="38"/>
        <end position="78"/>
    </location>
</feature>
<dbReference type="PROSITE" id="PS50199">
    <property type="entry name" value="ZF_RANBP2_2"/>
    <property type="match status" value="3"/>
</dbReference>
<dbReference type="GO" id="GO:0031965">
    <property type="term" value="C:nuclear membrane"/>
    <property type="evidence" value="ECO:0007669"/>
    <property type="project" value="UniProtKB-SubCell"/>
</dbReference>
<dbReference type="Pfam" id="PF00641">
    <property type="entry name" value="Zn_ribbon_RanBP"/>
    <property type="match status" value="2"/>
</dbReference>
<dbReference type="GO" id="GO:0005643">
    <property type="term" value="C:nuclear pore"/>
    <property type="evidence" value="ECO:0007669"/>
    <property type="project" value="UniProtKB-SubCell"/>
</dbReference>
<keyword evidence="7" id="KW-0509">mRNA transport</keyword>